<comment type="caution">
    <text evidence="3">The sequence shown here is derived from an EMBL/GenBank/DDBJ whole genome shotgun (WGS) entry which is preliminary data.</text>
</comment>
<sequence>MSSDFSPHTNSAGERSHSTSSDLPPHVNKPRKGQTLEHFLSSLLLISHLASSLRSWVIVGIFFAKGVTRQEKKARSPDGRKKQNNIRREGTGTSTKRQRDKRQKRRPRSSLFSPNYPARARTRLCLFKVKGYVYPLFPACSLCTASFSSILSFVVLLLALATSLSAQGVFLLSDLSRSLSLAVCGSIPISSFAWPSPPPPVTASHAWAEKQSKKERETEIHPSKDCFLGKLTPPRTEYMLCSSAIWISLLTLLAIVRIDTDELDLLYPFIPSSTSTRSSSSSSPYSFLLLAILLFFFFFLLFLCLSLLGSSGVAPRFLVQVPSTRPPHRSIKMLDSPTYISFLSCLFFSVLISFLYADNPSETINLTLPN</sequence>
<keyword evidence="4" id="KW-1185">Reference proteome</keyword>
<dbReference type="AlphaFoldDB" id="D4AJN1"/>
<evidence type="ECO:0000256" key="1">
    <source>
        <dbReference type="SAM" id="MobiDB-lite"/>
    </source>
</evidence>
<feature type="transmembrane region" description="Helical" evidence="2">
    <location>
        <begin position="39"/>
        <end position="64"/>
    </location>
</feature>
<feature type="transmembrane region" description="Helical" evidence="2">
    <location>
        <begin position="238"/>
        <end position="258"/>
    </location>
</feature>
<evidence type="ECO:0000313" key="3">
    <source>
        <dbReference type="EMBL" id="EFE36954.1"/>
    </source>
</evidence>
<dbReference type="RefSeq" id="XP_003017599.1">
    <property type="nucleotide sequence ID" value="XM_003017553.1"/>
</dbReference>
<protein>
    <submittedName>
        <fullName evidence="3">Uncharacterized protein</fullName>
    </submittedName>
</protein>
<dbReference type="Proteomes" id="UP000008866">
    <property type="component" value="Unassembled WGS sequence"/>
</dbReference>
<name>D4AJN1_ARTBC</name>
<feature type="transmembrane region" description="Helical" evidence="2">
    <location>
        <begin position="339"/>
        <end position="357"/>
    </location>
</feature>
<keyword evidence="2" id="KW-0812">Transmembrane</keyword>
<feature type="compositionally biased region" description="Polar residues" evidence="1">
    <location>
        <begin position="1"/>
        <end position="22"/>
    </location>
</feature>
<dbReference type="GeneID" id="9522444"/>
<keyword evidence="2" id="KW-0472">Membrane</keyword>
<dbReference type="HOGENOM" id="CLU_747981_0_0_1"/>
<feature type="transmembrane region" description="Helical" evidence="2">
    <location>
        <begin position="285"/>
        <end position="308"/>
    </location>
</feature>
<feature type="transmembrane region" description="Helical" evidence="2">
    <location>
        <begin position="153"/>
        <end position="172"/>
    </location>
</feature>
<reference evidence="4" key="1">
    <citation type="journal article" date="2011" name="Genome Biol.">
        <title>Comparative and functional genomics provide insights into the pathogenicity of dermatophytic fungi.</title>
        <authorList>
            <person name="Burmester A."/>
            <person name="Shelest E."/>
            <person name="Gloeckner G."/>
            <person name="Heddergott C."/>
            <person name="Schindler S."/>
            <person name="Staib P."/>
            <person name="Heidel A."/>
            <person name="Felder M."/>
            <person name="Petzold A."/>
            <person name="Szafranski K."/>
            <person name="Feuermann M."/>
            <person name="Pedruzzi I."/>
            <person name="Priebe S."/>
            <person name="Groth M."/>
            <person name="Winkler R."/>
            <person name="Li W."/>
            <person name="Kniemeyer O."/>
            <person name="Schroeckh V."/>
            <person name="Hertweck C."/>
            <person name="Hube B."/>
            <person name="White T.C."/>
            <person name="Platzer M."/>
            <person name="Guthke R."/>
            <person name="Heitman J."/>
            <person name="Woestemeyer J."/>
            <person name="Zipfel P.F."/>
            <person name="Monod M."/>
            <person name="Brakhage A.A."/>
        </authorList>
    </citation>
    <scope>NUCLEOTIDE SEQUENCE [LARGE SCALE GENOMIC DNA]</scope>
    <source>
        <strain evidence="4">ATCC MYA-4681 / CBS 112371</strain>
    </source>
</reference>
<proteinExistence type="predicted"/>
<feature type="region of interest" description="Disordered" evidence="1">
    <location>
        <begin position="1"/>
        <end position="30"/>
    </location>
</feature>
<gene>
    <name evidence="3" type="ORF">ARB_04481</name>
</gene>
<evidence type="ECO:0000256" key="2">
    <source>
        <dbReference type="SAM" id="Phobius"/>
    </source>
</evidence>
<feature type="compositionally biased region" description="Basic residues" evidence="1">
    <location>
        <begin position="96"/>
        <end position="108"/>
    </location>
</feature>
<keyword evidence="2" id="KW-1133">Transmembrane helix</keyword>
<feature type="compositionally biased region" description="Basic and acidic residues" evidence="1">
    <location>
        <begin position="72"/>
        <end position="90"/>
    </location>
</feature>
<organism evidence="3 4">
    <name type="scientific">Arthroderma benhamiae (strain ATCC MYA-4681 / CBS 112371)</name>
    <name type="common">Trichophyton mentagrophytes</name>
    <dbReference type="NCBI Taxonomy" id="663331"/>
    <lineage>
        <taxon>Eukaryota</taxon>
        <taxon>Fungi</taxon>
        <taxon>Dikarya</taxon>
        <taxon>Ascomycota</taxon>
        <taxon>Pezizomycotina</taxon>
        <taxon>Eurotiomycetes</taxon>
        <taxon>Eurotiomycetidae</taxon>
        <taxon>Onygenales</taxon>
        <taxon>Arthrodermataceae</taxon>
        <taxon>Trichophyton</taxon>
    </lineage>
</organism>
<dbReference type="KEGG" id="abe:ARB_04481"/>
<accession>D4AJN1</accession>
<dbReference type="EMBL" id="ABSU01000001">
    <property type="protein sequence ID" value="EFE36954.1"/>
    <property type="molecule type" value="Genomic_DNA"/>
</dbReference>
<feature type="region of interest" description="Disordered" evidence="1">
    <location>
        <begin position="72"/>
        <end position="115"/>
    </location>
</feature>
<evidence type="ECO:0000313" key="4">
    <source>
        <dbReference type="Proteomes" id="UP000008866"/>
    </source>
</evidence>